<dbReference type="KEGG" id="hvg:123445326"/>
<gene>
    <name evidence="2" type="primary">LOC123445326</name>
</gene>
<name>A0A8I6XTZ7_HORVV</name>
<proteinExistence type="predicted"/>
<dbReference type="EnsemblPlants" id="HORVU.MOREX.r3.3HG0312530.1">
    <property type="protein sequence ID" value="HORVU.MOREX.r3.3HG0312530.1"/>
    <property type="gene ID" value="HORVU.MOREX.r3.3HG0312530"/>
</dbReference>
<protein>
    <recommendedName>
        <fullName evidence="1">DUF6598 domain-containing protein</fullName>
    </recommendedName>
</protein>
<reference evidence="2" key="3">
    <citation type="submission" date="2022-01" db="UniProtKB">
        <authorList>
            <consortium name="EnsemblPlants"/>
        </authorList>
    </citation>
    <scope>IDENTIFICATION</scope>
    <source>
        <strain evidence="2">subsp. vulgare</strain>
    </source>
</reference>
<dbReference type="PANTHER" id="PTHR33065">
    <property type="entry name" value="OS07G0486400 PROTEIN"/>
    <property type="match status" value="1"/>
</dbReference>
<reference evidence="3" key="1">
    <citation type="journal article" date="2012" name="Nature">
        <title>A physical, genetic and functional sequence assembly of the barley genome.</title>
        <authorList>
            <consortium name="The International Barley Genome Sequencing Consortium"/>
            <person name="Mayer K.F."/>
            <person name="Waugh R."/>
            <person name="Brown J.W."/>
            <person name="Schulman A."/>
            <person name="Langridge P."/>
            <person name="Platzer M."/>
            <person name="Fincher G.B."/>
            <person name="Muehlbauer G.J."/>
            <person name="Sato K."/>
            <person name="Close T.J."/>
            <person name="Wise R.P."/>
            <person name="Stein N."/>
        </authorList>
    </citation>
    <scope>NUCLEOTIDE SEQUENCE [LARGE SCALE GENOMIC DNA]</scope>
    <source>
        <strain evidence="3">cv. Morex</strain>
    </source>
</reference>
<dbReference type="Gramene" id="HORVU.MOREX.r3.3HG0312530.1">
    <property type="protein sequence ID" value="HORVU.MOREX.r3.3HG0312530.1"/>
    <property type="gene ID" value="HORVU.MOREX.r3.3HG0312530"/>
</dbReference>
<dbReference type="AlphaFoldDB" id="A0A8I6XTZ7"/>
<evidence type="ECO:0000313" key="3">
    <source>
        <dbReference type="Proteomes" id="UP000011116"/>
    </source>
</evidence>
<dbReference type="InterPro" id="IPR046533">
    <property type="entry name" value="DUF6598"/>
</dbReference>
<dbReference type="GeneID" id="123445326"/>
<feature type="domain" description="DUF6598" evidence="1">
    <location>
        <begin position="154"/>
        <end position="382"/>
    </location>
</feature>
<accession>A0A8I6XTZ7</accession>
<reference evidence="2" key="2">
    <citation type="submission" date="2020-10" db="EMBL/GenBank/DDBJ databases">
        <authorList>
            <person name="Scholz U."/>
            <person name="Mascher M."/>
            <person name="Fiebig A."/>
        </authorList>
    </citation>
    <scope>NUCLEOTIDE SEQUENCE [LARGE SCALE GENOMIC DNA]</scope>
    <source>
        <strain evidence="2">cv. Morex</strain>
    </source>
</reference>
<evidence type="ECO:0000259" key="1">
    <source>
        <dbReference type="Pfam" id="PF20241"/>
    </source>
</evidence>
<keyword evidence="3" id="KW-1185">Reference proteome</keyword>
<sequence length="400" mass="44315">MQILRSILPLLRRSDGATSPSAMHRLSSPLRSLLSFTTSTLPSWWPLRRVLPHNPAARRVCRFPHGSRSMARSSGVKGWDAQMPGCPVDGVCPMAIFPKSSHHDGSMYKGRHAWKKEYRIADRNQTWLEPMMLADPTDCCILDGACMRHTPSGMFQIFSLKLAKIHVGCGPVELYGYIAMRDDLDRLLNYVVNFKRDDPIIVEQGSLINMAGPKRGIDSHGNILIEYDMRIKTAEEEKHDLQLIDGASVIVSKAMRNCHTFTSRIYGDCGAVDLTASRLENAVEATLEVVISEVQNSFNLCLSCFTSGLNEEIRLFNGTIGDSCGLKRSVVAVVMASWMTLKFKLGAESSSSAEHHCSCIANDHGIFTQKMKTDFALLSVKVTWSTLPRGCHAHSSSSQP</sequence>
<evidence type="ECO:0000313" key="2">
    <source>
        <dbReference type="EnsemblPlants" id="HORVU.MOREX.r3.3HG0312530.1"/>
    </source>
</evidence>
<organism evidence="2 3">
    <name type="scientific">Hordeum vulgare subsp. vulgare</name>
    <name type="common">Domesticated barley</name>
    <dbReference type="NCBI Taxonomy" id="112509"/>
    <lineage>
        <taxon>Eukaryota</taxon>
        <taxon>Viridiplantae</taxon>
        <taxon>Streptophyta</taxon>
        <taxon>Embryophyta</taxon>
        <taxon>Tracheophyta</taxon>
        <taxon>Spermatophyta</taxon>
        <taxon>Magnoliopsida</taxon>
        <taxon>Liliopsida</taxon>
        <taxon>Poales</taxon>
        <taxon>Poaceae</taxon>
        <taxon>BOP clade</taxon>
        <taxon>Pooideae</taxon>
        <taxon>Triticodae</taxon>
        <taxon>Triticeae</taxon>
        <taxon>Hordeinae</taxon>
        <taxon>Hordeum</taxon>
    </lineage>
</organism>
<dbReference type="Pfam" id="PF20241">
    <property type="entry name" value="DUF6598"/>
    <property type="match status" value="1"/>
</dbReference>
<dbReference type="Gramene" id="HORVU.MOREX.r2.3HG0261110.1">
    <property type="protein sequence ID" value="HORVU.MOREX.r2.3HG0261110.1"/>
    <property type="gene ID" value="HORVU.MOREX.r2.3HG0261110"/>
</dbReference>
<dbReference type="OrthoDB" id="673623at2759"/>
<dbReference type="PANTHER" id="PTHR33065:SF101">
    <property type="entry name" value="DUF6598 DOMAIN-CONTAINING PROTEIN"/>
    <property type="match status" value="1"/>
</dbReference>
<dbReference type="RefSeq" id="XP_044978228.1">
    <property type="nucleotide sequence ID" value="XM_045122293.1"/>
</dbReference>
<dbReference type="Proteomes" id="UP000011116">
    <property type="component" value="Chromosome 3H"/>
</dbReference>